<reference evidence="1 2" key="1">
    <citation type="submission" date="2021-02" db="EMBL/GenBank/DDBJ databases">
        <title>Variation within the Batrachochytrium salamandrivorans European outbreak.</title>
        <authorList>
            <person name="Kelly M."/>
            <person name="Pasmans F."/>
            <person name="Shea T.P."/>
            <person name="Munoz J.F."/>
            <person name="Carranza S."/>
            <person name="Cuomo C.A."/>
            <person name="Martel A."/>
        </authorList>
    </citation>
    <scope>NUCLEOTIDE SEQUENCE [LARGE SCALE GENOMIC DNA]</scope>
    <source>
        <strain evidence="1 2">AMFP18/2</strain>
    </source>
</reference>
<dbReference type="EMBL" id="JAFCIX010000435">
    <property type="protein sequence ID" value="KAH6590261.1"/>
    <property type="molecule type" value="Genomic_DNA"/>
</dbReference>
<name>A0ABQ8F172_9FUNG</name>
<dbReference type="PANTHER" id="PTHR33504">
    <property type="entry name" value="NADH DEHYDROGENASE (UBIQUINONE) 1 BETA SUBCOMPLEX, 4"/>
    <property type="match status" value="1"/>
</dbReference>
<accession>A0ABQ8F172</accession>
<keyword evidence="2" id="KW-1185">Reference proteome</keyword>
<sequence>MESCVSMFEKPTGVQYSGNDESTQLSKAGLYPRNTVVLDEYCTPASTIKLQAHAANSIKKAWKCYVQRRTFEYLKNSIYQAERSITADILRRISPNEGKLLNDTAIQSRVRFRFGGCTFPPKILFKIYTKGMGVQYLSGHKMILPGSQAAQDSYTIMGHRAFKREAMSVESQCGLPRIVMPYEVTDKMEYVHYMNSLDYHTPQLGGRNNGWRELANSNTPNLSFGYTMSQGSTQKPYSSARLSFKPRRKLTTKHCSEMGLENVSNNVLDDGFGLLFEWTNQLSVDHLRDYTLE</sequence>
<protein>
    <submittedName>
        <fullName evidence="1">Uncharacterized protein</fullName>
    </submittedName>
</protein>
<gene>
    <name evidence="1" type="ORF">BASA50_009521</name>
</gene>
<dbReference type="PANTHER" id="PTHR33504:SF1">
    <property type="entry name" value="FAMILY WITH SEQUENCE SIMILARITY 90, MEMBER A1B"/>
    <property type="match status" value="1"/>
</dbReference>
<evidence type="ECO:0000313" key="2">
    <source>
        <dbReference type="Proteomes" id="UP001648503"/>
    </source>
</evidence>
<organism evidence="1 2">
    <name type="scientific">Batrachochytrium salamandrivorans</name>
    <dbReference type="NCBI Taxonomy" id="1357716"/>
    <lineage>
        <taxon>Eukaryota</taxon>
        <taxon>Fungi</taxon>
        <taxon>Fungi incertae sedis</taxon>
        <taxon>Chytridiomycota</taxon>
        <taxon>Chytridiomycota incertae sedis</taxon>
        <taxon>Chytridiomycetes</taxon>
        <taxon>Rhizophydiales</taxon>
        <taxon>Rhizophydiales incertae sedis</taxon>
        <taxon>Batrachochytrium</taxon>
    </lineage>
</organism>
<dbReference type="Proteomes" id="UP001648503">
    <property type="component" value="Unassembled WGS sequence"/>
</dbReference>
<comment type="caution">
    <text evidence="1">The sequence shown here is derived from an EMBL/GenBank/DDBJ whole genome shotgun (WGS) entry which is preliminary data.</text>
</comment>
<evidence type="ECO:0000313" key="1">
    <source>
        <dbReference type="EMBL" id="KAH6590261.1"/>
    </source>
</evidence>
<proteinExistence type="predicted"/>